<sequence length="204" mass="22803">MTVRLRTATASDLPAIREIYAPFVEDTAISFAYDPPSVADLEAKLEKKTGYPWLVCELDGEVAGYAYAGAIRERVAYQWAVETSIYVHPDFQRRGVARGLYTALLDLLERQGYVSAVAVVTTPNPASIAFHESFGFERVGRFERVGYKHDAWHDVEWWSLDLGERPEEPEAPLSVADARECDWWDDALARGAALVEDTGQNSTT</sequence>
<dbReference type="AlphaFoldDB" id="A0A0K1IWQ4"/>
<dbReference type="PROSITE" id="PS51186">
    <property type="entry name" value="GNAT"/>
    <property type="match status" value="1"/>
</dbReference>
<dbReference type="RefSeq" id="WP_004974244.1">
    <property type="nucleotide sequence ID" value="NZ_CP011947.1"/>
</dbReference>
<evidence type="ECO:0000313" key="2">
    <source>
        <dbReference type="EMBL" id="AKU08906.1"/>
    </source>
</evidence>
<evidence type="ECO:0000259" key="1">
    <source>
        <dbReference type="PROSITE" id="PS51186"/>
    </source>
</evidence>
<feature type="domain" description="N-acetyltransferase" evidence="1">
    <location>
        <begin position="3"/>
        <end position="161"/>
    </location>
</feature>
<name>A0A0K1IWQ4_HALGI</name>
<dbReference type="CDD" id="cd04301">
    <property type="entry name" value="NAT_SF"/>
    <property type="match status" value="1"/>
</dbReference>
<proteinExistence type="predicted"/>
<gene>
    <name evidence="2" type="ORF">ABY42_14605</name>
</gene>
<organism evidence="2 3">
    <name type="scientific">Haloferax gibbonsii</name>
    <dbReference type="NCBI Taxonomy" id="35746"/>
    <lineage>
        <taxon>Archaea</taxon>
        <taxon>Methanobacteriati</taxon>
        <taxon>Methanobacteriota</taxon>
        <taxon>Stenosarchaea group</taxon>
        <taxon>Halobacteria</taxon>
        <taxon>Halobacteriales</taxon>
        <taxon>Haloferacaceae</taxon>
        <taxon>Haloferax</taxon>
    </lineage>
</organism>
<dbReference type="SUPFAM" id="SSF55729">
    <property type="entry name" value="Acyl-CoA N-acyltransferases (Nat)"/>
    <property type="match status" value="1"/>
</dbReference>
<dbReference type="Proteomes" id="UP000066124">
    <property type="component" value="Chromosome"/>
</dbReference>
<evidence type="ECO:0000313" key="3">
    <source>
        <dbReference type="Proteomes" id="UP000066124"/>
    </source>
</evidence>
<keyword evidence="2" id="KW-0808">Transferase</keyword>
<reference evidence="3" key="1">
    <citation type="journal article" date="2015" name="J. Biotechnol.">
        <title>Complete genome sequence of Haloferax gibbonsii strain ARA6, a potential producer of polyhydroxyalkanoates and halocins isolated from Araruama, Rio de Janeiro, Brasil.</title>
        <authorList>
            <person name="Pinto L.H."/>
            <person name="D'Alincourt Carvalho-Assef A.P."/>
            <person name="Vieira R.P."/>
            <person name="Clementino M.M."/>
            <person name="Albano R.M."/>
        </authorList>
    </citation>
    <scope>NUCLEOTIDE SEQUENCE [LARGE SCALE GENOMIC DNA]</scope>
    <source>
        <strain evidence="3">ARA6</strain>
    </source>
</reference>
<dbReference type="PATRIC" id="fig|35746.4.peg.3142"/>
<dbReference type="GO" id="GO:0016747">
    <property type="term" value="F:acyltransferase activity, transferring groups other than amino-acyl groups"/>
    <property type="evidence" value="ECO:0007669"/>
    <property type="project" value="InterPro"/>
</dbReference>
<dbReference type="PANTHER" id="PTHR43072:SF8">
    <property type="entry name" value="ACYLTRANSFERASE FABY-RELATED"/>
    <property type="match status" value="1"/>
</dbReference>
<dbReference type="Pfam" id="PF13420">
    <property type="entry name" value="Acetyltransf_4"/>
    <property type="match status" value="1"/>
</dbReference>
<dbReference type="Gene3D" id="3.40.630.30">
    <property type="match status" value="1"/>
</dbReference>
<dbReference type="InterPro" id="IPR016181">
    <property type="entry name" value="Acyl_CoA_acyltransferase"/>
</dbReference>
<dbReference type="PANTHER" id="PTHR43072">
    <property type="entry name" value="N-ACETYLTRANSFERASE"/>
    <property type="match status" value="1"/>
</dbReference>
<dbReference type="GeneID" id="25247207"/>
<dbReference type="EMBL" id="CP011947">
    <property type="protein sequence ID" value="AKU08906.1"/>
    <property type="molecule type" value="Genomic_DNA"/>
</dbReference>
<protein>
    <submittedName>
        <fullName evidence="2">Acetyltransferase</fullName>
    </submittedName>
</protein>
<dbReference type="InterPro" id="IPR000182">
    <property type="entry name" value="GNAT_dom"/>
</dbReference>
<accession>A0A0K1IWQ4</accession>
<dbReference type="KEGG" id="hgi:ABY42_14605"/>